<organism evidence="2 3">
    <name type="scientific">Streptomyces lucensis JCM 4490</name>
    <dbReference type="NCBI Taxonomy" id="1306176"/>
    <lineage>
        <taxon>Bacteria</taxon>
        <taxon>Bacillati</taxon>
        <taxon>Actinomycetota</taxon>
        <taxon>Actinomycetes</taxon>
        <taxon>Kitasatosporales</taxon>
        <taxon>Streptomycetaceae</taxon>
        <taxon>Streptomyces</taxon>
    </lineage>
</organism>
<evidence type="ECO:0000256" key="1">
    <source>
        <dbReference type="SAM" id="MobiDB-lite"/>
    </source>
</evidence>
<gene>
    <name evidence="2" type="ORF">GCM10010503_55540</name>
</gene>
<comment type="caution">
    <text evidence="2">The sequence shown here is derived from an EMBL/GenBank/DDBJ whole genome shotgun (WGS) entry which is preliminary data.</text>
</comment>
<keyword evidence="3" id="KW-1185">Reference proteome</keyword>
<dbReference type="AlphaFoldDB" id="A0A918MUH1"/>
<proteinExistence type="predicted"/>
<reference evidence="2" key="2">
    <citation type="submission" date="2020-09" db="EMBL/GenBank/DDBJ databases">
        <authorList>
            <person name="Sun Q."/>
            <person name="Ohkuma M."/>
        </authorList>
    </citation>
    <scope>NUCLEOTIDE SEQUENCE</scope>
    <source>
        <strain evidence="2">JCM 4490</strain>
    </source>
</reference>
<dbReference type="Proteomes" id="UP000620224">
    <property type="component" value="Unassembled WGS sequence"/>
</dbReference>
<name>A0A918MUH1_9ACTN</name>
<evidence type="ECO:0000313" key="2">
    <source>
        <dbReference type="EMBL" id="GGW71040.1"/>
    </source>
</evidence>
<reference evidence="2" key="1">
    <citation type="journal article" date="2014" name="Int. J. Syst. Evol. Microbiol.">
        <title>Complete genome sequence of Corynebacterium casei LMG S-19264T (=DSM 44701T), isolated from a smear-ripened cheese.</title>
        <authorList>
            <consortium name="US DOE Joint Genome Institute (JGI-PGF)"/>
            <person name="Walter F."/>
            <person name="Albersmeier A."/>
            <person name="Kalinowski J."/>
            <person name="Ruckert C."/>
        </authorList>
    </citation>
    <scope>NUCLEOTIDE SEQUENCE</scope>
    <source>
        <strain evidence="2">JCM 4490</strain>
    </source>
</reference>
<protein>
    <submittedName>
        <fullName evidence="2">Uncharacterized protein</fullName>
    </submittedName>
</protein>
<dbReference type="EMBL" id="BMUE01000014">
    <property type="protein sequence ID" value="GGW71040.1"/>
    <property type="molecule type" value="Genomic_DNA"/>
</dbReference>
<sequence length="119" mass="12501">MATAGGLSWSAPRVKKPALLAKDIRRGRLLAPSGGPRVRTVRPAGLPPRQLDERRPDFTPTGKSPRFPVSDAPARGPPYEGHVDPFQLFSSASIMSSAACPGVVPACRPARLAVPGLPS</sequence>
<accession>A0A918MUH1</accession>
<feature type="region of interest" description="Disordered" evidence="1">
    <location>
        <begin position="29"/>
        <end position="81"/>
    </location>
</feature>
<evidence type="ECO:0000313" key="3">
    <source>
        <dbReference type="Proteomes" id="UP000620224"/>
    </source>
</evidence>